<accession>A0A9Q6S431</accession>
<evidence type="ECO:0000256" key="1">
    <source>
        <dbReference type="SAM" id="MobiDB-lite"/>
    </source>
</evidence>
<evidence type="ECO:0000313" key="5">
    <source>
        <dbReference type="Proteomes" id="UP000509548"/>
    </source>
</evidence>
<reference evidence="4" key="2">
    <citation type="submission" date="2016-06" db="EMBL/GenBank/DDBJ databases">
        <authorList>
            <person name="Huang P."/>
            <person name="Jiang X."/>
            <person name="Liu X."/>
        </authorList>
    </citation>
    <scope>NUCLEOTIDE SEQUENCE</scope>
    <source>
        <strain evidence="4">852011</strain>
    </source>
</reference>
<feature type="domain" description="HTH cro/C1-type" evidence="2">
    <location>
        <begin position="15"/>
        <end position="75"/>
    </location>
</feature>
<protein>
    <submittedName>
        <fullName evidence="3 4">Transcriptional regulator</fullName>
    </submittedName>
</protein>
<name>A0A9Q6S431_9BURK</name>
<dbReference type="PROSITE" id="PS50943">
    <property type="entry name" value="HTH_CROC1"/>
    <property type="match status" value="1"/>
</dbReference>
<dbReference type="Pfam" id="PF01381">
    <property type="entry name" value="HTH_3"/>
    <property type="match status" value="1"/>
</dbReference>
<dbReference type="Gene3D" id="1.10.260.40">
    <property type="entry name" value="lambda repressor-like DNA-binding domains"/>
    <property type="match status" value="1"/>
</dbReference>
<feature type="compositionally biased region" description="Low complexity" evidence="1">
    <location>
        <begin position="151"/>
        <end position="170"/>
    </location>
</feature>
<organism evidence="4 5">
    <name type="scientific">Paraburkholderia caribensis</name>
    <dbReference type="NCBI Taxonomy" id="75105"/>
    <lineage>
        <taxon>Bacteria</taxon>
        <taxon>Pseudomonadati</taxon>
        <taxon>Pseudomonadota</taxon>
        <taxon>Betaproteobacteria</taxon>
        <taxon>Burkholderiales</taxon>
        <taxon>Burkholderiaceae</taxon>
        <taxon>Paraburkholderia</taxon>
    </lineage>
</organism>
<dbReference type="Proteomes" id="UP000509548">
    <property type="component" value="Chromosome 2"/>
</dbReference>
<dbReference type="InterPro" id="IPR001387">
    <property type="entry name" value="Cro/C1-type_HTH"/>
</dbReference>
<dbReference type="Proteomes" id="UP001462961">
    <property type="component" value="Unassembled WGS sequence"/>
</dbReference>
<evidence type="ECO:0000259" key="2">
    <source>
        <dbReference type="PROSITE" id="PS50943"/>
    </source>
</evidence>
<dbReference type="AlphaFoldDB" id="A0A9Q6S431"/>
<reference evidence="4 5" key="1">
    <citation type="journal article" date="2014" name="Genome Announc.">
        <title>Draft Genome Sequence of the Haloacid-Degrading Burkholderia caribensis Strain MBA4.</title>
        <authorList>
            <person name="Pan Y."/>
            <person name="Kong K.F."/>
            <person name="Tsang J.S."/>
        </authorList>
    </citation>
    <scope>NUCLEOTIDE SEQUENCE [LARGE SCALE GENOMIC DNA]</scope>
    <source>
        <strain evidence="4 5">852011</strain>
    </source>
</reference>
<proteinExistence type="predicted"/>
<keyword evidence="6" id="KW-1185">Reference proteome</keyword>
<dbReference type="SMART" id="SM00530">
    <property type="entry name" value="HTH_XRE"/>
    <property type="match status" value="1"/>
</dbReference>
<reference evidence="3 6" key="3">
    <citation type="submission" date="2024-01" db="EMBL/GenBank/DDBJ databases">
        <title>The diversity of rhizobia nodulating Mimosa spp. in eleven states of Brazil covering several biomes is determined by host plant, location, and edaphic factors.</title>
        <authorList>
            <person name="Rouws L."/>
            <person name="Barauna A."/>
            <person name="Beukes C."/>
            <person name="De Faria S.M."/>
            <person name="Gross E."/>
            <person name="Dos Reis Junior F.B."/>
            <person name="Simon M."/>
            <person name="Maluk M."/>
            <person name="Odee D.W."/>
            <person name="Kenicer G."/>
            <person name="Young J.P.W."/>
            <person name="Reis V.M."/>
            <person name="Zilli J."/>
            <person name="James E.K."/>
        </authorList>
    </citation>
    <scope>NUCLEOTIDE SEQUENCE [LARGE SCALE GENOMIC DNA]</scope>
    <source>
        <strain evidence="3 6">JHI1651</strain>
    </source>
</reference>
<evidence type="ECO:0000313" key="3">
    <source>
        <dbReference type="EMBL" id="MEO1753154.1"/>
    </source>
</evidence>
<dbReference type="EMBL" id="JAYLVJ010000004">
    <property type="protein sequence ID" value="MEO1753154.1"/>
    <property type="molecule type" value="Genomic_DNA"/>
</dbReference>
<dbReference type="RefSeq" id="WP_107203516.1">
    <property type="nucleotide sequence ID" value="NZ_CP015959.1"/>
</dbReference>
<evidence type="ECO:0000313" key="6">
    <source>
        <dbReference type="Proteomes" id="UP001462961"/>
    </source>
</evidence>
<dbReference type="InterPro" id="IPR010982">
    <property type="entry name" value="Lambda_DNA-bd_dom_sf"/>
</dbReference>
<dbReference type="EMBL" id="CP015959">
    <property type="protein sequence ID" value="QLB64205.1"/>
    <property type="molecule type" value="Genomic_DNA"/>
</dbReference>
<dbReference type="SUPFAM" id="SSF47413">
    <property type="entry name" value="lambda repressor-like DNA-binding domains"/>
    <property type="match status" value="1"/>
</dbReference>
<dbReference type="GO" id="GO:0003677">
    <property type="term" value="F:DNA binding"/>
    <property type="evidence" value="ECO:0007669"/>
    <property type="project" value="InterPro"/>
</dbReference>
<gene>
    <name evidence="4" type="ORF">A9O66_16945</name>
    <name evidence="3" type="ORF">VOI32_04340</name>
</gene>
<feature type="compositionally biased region" description="Low complexity" evidence="1">
    <location>
        <begin position="91"/>
        <end position="112"/>
    </location>
</feature>
<feature type="region of interest" description="Disordered" evidence="1">
    <location>
        <begin position="80"/>
        <end position="177"/>
    </location>
</feature>
<sequence length="177" mass="18573">MDYSVKTLSQLRPVLRGFRKAAGLTQAMIAERLGITQQSYAQFEADPAAAGVERLFKVLRLLNAGITLSQDEPSLARAAPVAKMASSNRVSASRPAASKAASKAAPETAPKPAARKHAAQPTTERAAPALKAMQRAPTGVAAQGARPAPRKSAATPDTRAAARAPRTASAPKKREQW</sequence>
<evidence type="ECO:0000313" key="4">
    <source>
        <dbReference type="EMBL" id="QLB64205.1"/>
    </source>
</evidence>
<dbReference type="CDD" id="cd00093">
    <property type="entry name" value="HTH_XRE"/>
    <property type="match status" value="1"/>
</dbReference>